<dbReference type="ExpressionAtlas" id="A0A2K3E4L6">
    <property type="expression patterns" value="baseline and differential"/>
</dbReference>
<dbReference type="GeneID" id="5727789"/>
<name>A0A2K3E4L6_CHLRE</name>
<dbReference type="EMBL" id="CM008963">
    <property type="protein sequence ID" value="PNW87716.1"/>
    <property type="molecule type" value="Genomic_DNA"/>
</dbReference>
<accession>A0A2K3E4L6</accession>
<organism evidence="1 2">
    <name type="scientific">Chlamydomonas reinhardtii</name>
    <name type="common">Chlamydomonas smithii</name>
    <dbReference type="NCBI Taxonomy" id="3055"/>
    <lineage>
        <taxon>Eukaryota</taxon>
        <taxon>Viridiplantae</taxon>
        <taxon>Chlorophyta</taxon>
        <taxon>core chlorophytes</taxon>
        <taxon>Chlorophyceae</taxon>
        <taxon>CS clade</taxon>
        <taxon>Chlamydomonadales</taxon>
        <taxon>Chlamydomonadaceae</taxon>
        <taxon>Chlamydomonas</taxon>
    </lineage>
</organism>
<evidence type="ECO:0000313" key="2">
    <source>
        <dbReference type="Proteomes" id="UP000006906"/>
    </source>
</evidence>
<keyword evidence="2" id="KW-1185">Reference proteome</keyword>
<sequence length="541" mass="58157">MAVASIQAWANLRCRRFGLNVVSALPTLWISGLAKAGKSYTLHEVVPAVLAATLRQQAPGHPLQGMAVLRLNGLELLQRQAGATGLLYDMLHAVADWATRAEVPVAEYTRSWVRQVLDSGPDAPGAQTRAGRAVVEMFESGFQAPVLVLLDEVQALLRPTDARGELDASGAAFIRDGVLRPILLGSADHVLVAATGGGGMAAAWVALAAMPVNGTAPLMQIWPLHLPSAFPPALMQQLLLPDHGGGRAQRPMRDGVQQQQQLSEMTQQGTITASGAGGGGGADMLLEQRRRLLERSEGSPALFAMMLEQWWACASEPAVEAARVDVHVDVEAFVSEFMRTKMLEEVVKDWRLGLAGLTEAQRGEVLRLLAAPAALGAGEDDLRGWGLWHFLRPYLRPTRTQQQAGRYHLADARQRQALRAALDPHGSSQLLPPPRANYHSQSHSHIHVLQAATCHNALAHHQTRGGPAVEGPPARRHCWVWWCWRCRAAAAVGHTVQAACGGQLAEAAAVRCGRQAEGRPAPWWSAPCWAVGPLLAPAAVK</sequence>
<dbReference type="RefSeq" id="XP_042927964.1">
    <property type="nucleotide sequence ID" value="XM_043060226.1"/>
</dbReference>
<proteinExistence type="predicted"/>
<dbReference type="AlphaFoldDB" id="A0A2K3E4L6"/>
<dbReference type="Gramene" id="PNW87716">
    <property type="protein sequence ID" value="PNW87716"/>
    <property type="gene ID" value="CHLRE_02g143327v5"/>
</dbReference>
<reference evidence="1 2" key="1">
    <citation type="journal article" date="2007" name="Science">
        <title>The Chlamydomonas genome reveals the evolution of key animal and plant functions.</title>
        <authorList>
            <person name="Merchant S.S."/>
            <person name="Prochnik S.E."/>
            <person name="Vallon O."/>
            <person name="Harris E.H."/>
            <person name="Karpowicz S.J."/>
            <person name="Witman G.B."/>
            <person name="Terry A."/>
            <person name="Salamov A."/>
            <person name="Fritz-Laylin L.K."/>
            <person name="Marechal-Drouard L."/>
            <person name="Marshall W.F."/>
            <person name="Qu L.H."/>
            <person name="Nelson D.R."/>
            <person name="Sanderfoot A.A."/>
            <person name="Spalding M.H."/>
            <person name="Kapitonov V.V."/>
            <person name="Ren Q."/>
            <person name="Ferris P."/>
            <person name="Lindquist E."/>
            <person name="Shapiro H."/>
            <person name="Lucas S.M."/>
            <person name="Grimwood J."/>
            <person name="Schmutz J."/>
            <person name="Cardol P."/>
            <person name="Cerutti H."/>
            <person name="Chanfreau G."/>
            <person name="Chen C.L."/>
            <person name="Cognat V."/>
            <person name="Croft M.T."/>
            <person name="Dent R."/>
            <person name="Dutcher S."/>
            <person name="Fernandez E."/>
            <person name="Fukuzawa H."/>
            <person name="Gonzalez-Ballester D."/>
            <person name="Gonzalez-Halphen D."/>
            <person name="Hallmann A."/>
            <person name="Hanikenne M."/>
            <person name="Hippler M."/>
            <person name="Inwood W."/>
            <person name="Jabbari K."/>
            <person name="Kalanon M."/>
            <person name="Kuras R."/>
            <person name="Lefebvre P.A."/>
            <person name="Lemaire S.D."/>
            <person name="Lobanov A.V."/>
            <person name="Lohr M."/>
            <person name="Manuell A."/>
            <person name="Meier I."/>
            <person name="Mets L."/>
            <person name="Mittag M."/>
            <person name="Mittelmeier T."/>
            <person name="Moroney J.V."/>
            <person name="Moseley J."/>
            <person name="Napoli C."/>
            <person name="Nedelcu A.M."/>
            <person name="Niyogi K."/>
            <person name="Novoselov S.V."/>
            <person name="Paulsen I.T."/>
            <person name="Pazour G."/>
            <person name="Purton S."/>
            <person name="Ral J.P."/>
            <person name="Riano-Pachon D.M."/>
            <person name="Riekhof W."/>
            <person name="Rymarquis L."/>
            <person name="Schroda M."/>
            <person name="Stern D."/>
            <person name="Umen J."/>
            <person name="Willows R."/>
            <person name="Wilson N."/>
            <person name="Zimmer S.L."/>
            <person name="Allmer J."/>
            <person name="Balk J."/>
            <person name="Bisova K."/>
            <person name="Chen C.J."/>
            <person name="Elias M."/>
            <person name="Gendler K."/>
            <person name="Hauser C."/>
            <person name="Lamb M.R."/>
            <person name="Ledford H."/>
            <person name="Long J.C."/>
            <person name="Minagawa J."/>
            <person name="Page M.D."/>
            <person name="Pan J."/>
            <person name="Pootakham W."/>
            <person name="Roje S."/>
            <person name="Rose A."/>
            <person name="Stahlberg E."/>
            <person name="Terauchi A.M."/>
            <person name="Yang P."/>
            <person name="Ball S."/>
            <person name="Bowler C."/>
            <person name="Dieckmann C.L."/>
            <person name="Gladyshev V.N."/>
            <person name="Green P."/>
            <person name="Jorgensen R."/>
            <person name="Mayfield S."/>
            <person name="Mueller-Roeber B."/>
            <person name="Rajamani S."/>
            <person name="Sayre R.T."/>
            <person name="Brokstein P."/>
            <person name="Dubchak I."/>
            <person name="Goodstein D."/>
            <person name="Hornick L."/>
            <person name="Huang Y.W."/>
            <person name="Jhaveri J."/>
            <person name="Luo Y."/>
            <person name="Martinez D."/>
            <person name="Ngau W.C."/>
            <person name="Otillar B."/>
            <person name="Poliakov A."/>
            <person name="Porter A."/>
            <person name="Szajkowski L."/>
            <person name="Werner G."/>
            <person name="Zhou K."/>
            <person name="Grigoriev I.V."/>
            <person name="Rokhsar D.S."/>
            <person name="Grossman A.R."/>
        </authorList>
    </citation>
    <scope>NUCLEOTIDE SEQUENCE [LARGE SCALE GENOMIC DNA]</scope>
    <source>
        <strain evidence="2">CC-503</strain>
    </source>
</reference>
<dbReference type="Proteomes" id="UP000006906">
    <property type="component" value="Chromosome 2"/>
</dbReference>
<evidence type="ECO:0000313" key="1">
    <source>
        <dbReference type="EMBL" id="PNW87716.1"/>
    </source>
</evidence>
<dbReference type="OrthoDB" id="537650at2759"/>
<dbReference type="KEGG" id="cre:CHLRE_02g143327v5"/>
<dbReference type="InParanoid" id="A0A2K3E4L6"/>
<protein>
    <submittedName>
        <fullName evidence="1">Uncharacterized protein</fullName>
    </submittedName>
</protein>
<gene>
    <name evidence="1" type="ORF">CHLRE_02g143327v5</name>
</gene>